<reference evidence="1" key="1">
    <citation type="submission" date="2023-03" db="EMBL/GenBank/DDBJ databases">
        <title>Massive genome expansion in bonnet fungi (Mycena s.s.) driven by repeated elements and novel gene families across ecological guilds.</title>
        <authorList>
            <consortium name="Lawrence Berkeley National Laboratory"/>
            <person name="Harder C.B."/>
            <person name="Miyauchi S."/>
            <person name="Viragh M."/>
            <person name="Kuo A."/>
            <person name="Thoen E."/>
            <person name="Andreopoulos B."/>
            <person name="Lu D."/>
            <person name="Skrede I."/>
            <person name="Drula E."/>
            <person name="Henrissat B."/>
            <person name="Morin E."/>
            <person name="Kohler A."/>
            <person name="Barry K."/>
            <person name="LaButti K."/>
            <person name="Morin E."/>
            <person name="Salamov A."/>
            <person name="Lipzen A."/>
            <person name="Mereny Z."/>
            <person name="Hegedus B."/>
            <person name="Baldrian P."/>
            <person name="Stursova M."/>
            <person name="Weitz H."/>
            <person name="Taylor A."/>
            <person name="Grigoriev I.V."/>
            <person name="Nagy L.G."/>
            <person name="Martin F."/>
            <person name="Kauserud H."/>
        </authorList>
    </citation>
    <scope>NUCLEOTIDE SEQUENCE</scope>
    <source>
        <strain evidence="1">CBHHK002</strain>
    </source>
</reference>
<evidence type="ECO:0000313" key="2">
    <source>
        <dbReference type="Proteomes" id="UP001218218"/>
    </source>
</evidence>
<dbReference type="Proteomes" id="UP001218218">
    <property type="component" value="Unassembled WGS sequence"/>
</dbReference>
<name>A0AAD7E849_9AGAR</name>
<dbReference type="EMBL" id="JARIHO010000116">
    <property type="protein sequence ID" value="KAJ7302420.1"/>
    <property type="molecule type" value="Genomic_DNA"/>
</dbReference>
<proteinExistence type="predicted"/>
<organism evidence="1 2">
    <name type="scientific">Mycena albidolilacea</name>
    <dbReference type="NCBI Taxonomy" id="1033008"/>
    <lineage>
        <taxon>Eukaryota</taxon>
        <taxon>Fungi</taxon>
        <taxon>Dikarya</taxon>
        <taxon>Basidiomycota</taxon>
        <taxon>Agaricomycotina</taxon>
        <taxon>Agaricomycetes</taxon>
        <taxon>Agaricomycetidae</taxon>
        <taxon>Agaricales</taxon>
        <taxon>Marasmiineae</taxon>
        <taxon>Mycenaceae</taxon>
        <taxon>Mycena</taxon>
    </lineage>
</organism>
<accession>A0AAD7E849</accession>
<sequence>MTATLDVVDPKPAFPEDIERAINDALLNDARDMCGIMSLVASRFYAWTKPLTFRTVIVRRHKNWTKRISDLLLQNASFIRILAIDLPHAQARVSDQELSHIRALLDASNGVRSLAVSWTIWAHLQRACCSLPLERLYLIWDRTHPTFPPSLKHMQYPTALKDLTVYAPPDLRDATPFRPWGELYLPDTAGCVNLECVTYAADRTPIPTVGSLCEDIPNLKAAMFVLVDIPGDIASTEDEMVTEDKEVFPTFSTAYLRFSSQVLGEWLARMEGRCSVLDHPPPRAVDSAENENE</sequence>
<evidence type="ECO:0000313" key="1">
    <source>
        <dbReference type="EMBL" id="KAJ7302420.1"/>
    </source>
</evidence>
<gene>
    <name evidence="1" type="ORF">DFH08DRAFT_1089762</name>
</gene>
<protein>
    <submittedName>
        <fullName evidence="1">Uncharacterized protein</fullName>
    </submittedName>
</protein>
<keyword evidence="2" id="KW-1185">Reference proteome</keyword>
<comment type="caution">
    <text evidence="1">The sequence shown here is derived from an EMBL/GenBank/DDBJ whole genome shotgun (WGS) entry which is preliminary data.</text>
</comment>
<dbReference type="AlphaFoldDB" id="A0AAD7E849"/>